<comment type="caution">
    <text evidence="2">The sequence shown here is derived from an EMBL/GenBank/DDBJ whole genome shotgun (WGS) entry which is preliminary data.</text>
</comment>
<feature type="region of interest" description="Disordered" evidence="1">
    <location>
        <begin position="211"/>
        <end position="245"/>
    </location>
</feature>
<dbReference type="AlphaFoldDB" id="A0AAW0ENX4"/>
<dbReference type="Proteomes" id="UP001430356">
    <property type="component" value="Unassembled WGS sequence"/>
</dbReference>
<keyword evidence="3" id="KW-1185">Reference proteome</keyword>
<evidence type="ECO:0000313" key="3">
    <source>
        <dbReference type="Proteomes" id="UP001430356"/>
    </source>
</evidence>
<sequence>MRARRSAKFAEYLSTYAILERIAIHPTTLIEKRDAAVGVGVYVRDACDAGTSLLAVPSKRFCTNSVLSKVGLKTRFCSPWPSAAASTAPQTTATQTCDDVGDGLVAYLTGSSQWPELAWRLALEQHRSVSHLWGWLQSLPSAEEMAERKEAAERQCRVHHTMLLPYYLKGRRRIRDEVASAHAQLRPHNILPPLEQFAWAVDVLVSRGQSVPTAWPSTSSVEQRSRSTTTTDDGDEDGGDDDDSLAHASLECGVVPFLDLVNAADGAGRTANATVEVATSLEALPQFLKDDLMANAEARGHGSGGGESALAQLEELLKTHYYLCLTLHTPLRASAEVILDWQVPVVTTGVLTPDEDAVVSRLLKYMF</sequence>
<gene>
    <name evidence="2" type="ORF">NESM_000522500</name>
</gene>
<dbReference type="InterPro" id="IPR046341">
    <property type="entry name" value="SET_dom_sf"/>
</dbReference>
<evidence type="ECO:0000256" key="1">
    <source>
        <dbReference type="SAM" id="MobiDB-lite"/>
    </source>
</evidence>
<protein>
    <submittedName>
        <fullName evidence="2">Uncharacterized protein</fullName>
    </submittedName>
</protein>
<name>A0AAW0ENX4_9TRYP</name>
<accession>A0AAW0ENX4</accession>
<proteinExistence type="predicted"/>
<organism evidence="2 3">
    <name type="scientific">Novymonas esmeraldas</name>
    <dbReference type="NCBI Taxonomy" id="1808958"/>
    <lineage>
        <taxon>Eukaryota</taxon>
        <taxon>Discoba</taxon>
        <taxon>Euglenozoa</taxon>
        <taxon>Kinetoplastea</taxon>
        <taxon>Metakinetoplastina</taxon>
        <taxon>Trypanosomatida</taxon>
        <taxon>Trypanosomatidae</taxon>
        <taxon>Novymonas</taxon>
    </lineage>
</organism>
<evidence type="ECO:0000313" key="2">
    <source>
        <dbReference type="EMBL" id="KAK7195898.1"/>
    </source>
</evidence>
<dbReference type="EMBL" id="JAECZO010000064">
    <property type="protein sequence ID" value="KAK7195898.1"/>
    <property type="molecule type" value="Genomic_DNA"/>
</dbReference>
<feature type="compositionally biased region" description="Polar residues" evidence="1">
    <location>
        <begin position="211"/>
        <end position="222"/>
    </location>
</feature>
<feature type="compositionally biased region" description="Acidic residues" evidence="1">
    <location>
        <begin position="232"/>
        <end position="243"/>
    </location>
</feature>
<reference evidence="2 3" key="1">
    <citation type="journal article" date="2021" name="MBio">
        <title>A New Model Trypanosomatid, Novymonas esmeraldas: Genomic Perception of Its 'Candidatus Pandoraea novymonadis' Endosymbiont.</title>
        <authorList>
            <person name="Zakharova A."/>
            <person name="Saura A."/>
            <person name="Butenko A."/>
            <person name="Podesvova L."/>
            <person name="Warmusova S."/>
            <person name="Kostygov A.Y."/>
            <person name="Nenarokova A."/>
            <person name="Lukes J."/>
            <person name="Opperdoes F.R."/>
            <person name="Yurchenko V."/>
        </authorList>
    </citation>
    <scope>NUCLEOTIDE SEQUENCE [LARGE SCALE GENOMIC DNA]</scope>
    <source>
        <strain evidence="2 3">E262AT.01</strain>
    </source>
</reference>
<dbReference type="SUPFAM" id="SSF82199">
    <property type="entry name" value="SET domain"/>
    <property type="match status" value="1"/>
</dbReference>
<dbReference type="Gene3D" id="3.90.1410.10">
    <property type="entry name" value="set domain protein methyltransferase, domain 1"/>
    <property type="match status" value="1"/>
</dbReference>